<dbReference type="Pfam" id="PF01981">
    <property type="entry name" value="PTH2"/>
    <property type="match status" value="1"/>
</dbReference>
<dbReference type="InterPro" id="IPR023476">
    <property type="entry name" value="Pep_tRNA_hydro_II_dom_sf"/>
</dbReference>
<evidence type="ECO:0000313" key="5">
    <source>
        <dbReference type="EMBL" id="TPX36355.1"/>
    </source>
</evidence>
<proteinExistence type="inferred from homology"/>
<evidence type="ECO:0000256" key="3">
    <source>
        <dbReference type="ARBA" id="ARBA00038050"/>
    </source>
</evidence>
<dbReference type="OrthoDB" id="1733656at2759"/>
<dbReference type="EMBL" id="QEAO01000005">
    <property type="protein sequence ID" value="TPX36355.1"/>
    <property type="molecule type" value="Genomic_DNA"/>
</dbReference>
<organism evidence="5 6">
    <name type="scientific">Synchytrium microbalum</name>
    <dbReference type="NCBI Taxonomy" id="1806994"/>
    <lineage>
        <taxon>Eukaryota</taxon>
        <taxon>Fungi</taxon>
        <taxon>Fungi incertae sedis</taxon>
        <taxon>Chytridiomycota</taxon>
        <taxon>Chytridiomycota incertae sedis</taxon>
        <taxon>Chytridiomycetes</taxon>
        <taxon>Synchytriales</taxon>
        <taxon>Synchytriaceae</taxon>
        <taxon>Synchytrium</taxon>
    </lineage>
</organism>
<dbReference type="STRING" id="1806994.A0A507CFJ4"/>
<evidence type="ECO:0000256" key="2">
    <source>
        <dbReference type="ARBA" id="ARBA00022801"/>
    </source>
</evidence>
<dbReference type="NCBIfam" id="TIGR00283">
    <property type="entry name" value="arch_pth2"/>
    <property type="match status" value="1"/>
</dbReference>
<evidence type="ECO:0000256" key="4">
    <source>
        <dbReference type="ARBA" id="ARBA00048707"/>
    </source>
</evidence>
<dbReference type="EC" id="3.1.1.29" evidence="1"/>
<gene>
    <name evidence="5" type="ORF">SmJEL517_g01527</name>
</gene>
<dbReference type="GO" id="GO:0005829">
    <property type="term" value="C:cytosol"/>
    <property type="evidence" value="ECO:0007669"/>
    <property type="project" value="TreeGrafter"/>
</dbReference>
<dbReference type="Proteomes" id="UP000319731">
    <property type="component" value="Unassembled WGS sequence"/>
</dbReference>
<comment type="caution">
    <text evidence="5">The sequence shown here is derived from an EMBL/GenBank/DDBJ whole genome shotgun (WGS) entry which is preliminary data.</text>
</comment>
<comment type="catalytic activity">
    <reaction evidence="4">
        <text>an N-acyl-L-alpha-aminoacyl-tRNA + H2O = an N-acyl-L-amino acid + a tRNA + H(+)</text>
        <dbReference type="Rhea" id="RHEA:54448"/>
        <dbReference type="Rhea" id="RHEA-COMP:10123"/>
        <dbReference type="Rhea" id="RHEA-COMP:13883"/>
        <dbReference type="ChEBI" id="CHEBI:15377"/>
        <dbReference type="ChEBI" id="CHEBI:15378"/>
        <dbReference type="ChEBI" id="CHEBI:59874"/>
        <dbReference type="ChEBI" id="CHEBI:78442"/>
        <dbReference type="ChEBI" id="CHEBI:138191"/>
        <dbReference type="EC" id="3.1.1.29"/>
    </reaction>
</comment>
<name>A0A507CFJ4_9FUNG</name>
<dbReference type="InterPro" id="IPR002833">
    <property type="entry name" value="PTH2"/>
</dbReference>
<comment type="similarity">
    <text evidence="3">Belongs to the PTH2 family.</text>
</comment>
<dbReference type="PANTHER" id="PTHR12649:SF11">
    <property type="entry name" value="PEPTIDYL-TRNA HYDROLASE 2, MITOCHONDRIAL"/>
    <property type="match status" value="1"/>
</dbReference>
<dbReference type="FunFam" id="3.40.1490.10:FF:000001">
    <property type="entry name" value="Peptidyl-tRNA hydrolase 2"/>
    <property type="match status" value="1"/>
</dbReference>
<dbReference type="CDD" id="cd02430">
    <property type="entry name" value="PTH2"/>
    <property type="match status" value="1"/>
</dbReference>
<protein>
    <recommendedName>
        <fullName evidence="1">peptidyl-tRNA hydrolase</fullName>
        <ecNumber evidence="1">3.1.1.29</ecNumber>
    </recommendedName>
</protein>
<evidence type="ECO:0000256" key="1">
    <source>
        <dbReference type="ARBA" id="ARBA00013260"/>
    </source>
</evidence>
<reference evidence="5 6" key="1">
    <citation type="journal article" date="2019" name="Sci. Rep.">
        <title>Comparative genomics of chytrid fungi reveal insights into the obligate biotrophic and pathogenic lifestyle of Synchytrium endobioticum.</title>
        <authorList>
            <person name="van de Vossenberg B.T.L.H."/>
            <person name="Warris S."/>
            <person name="Nguyen H.D.T."/>
            <person name="van Gent-Pelzer M.P.E."/>
            <person name="Joly D.L."/>
            <person name="van de Geest H.C."/>
            <person name="Bonants P.J.M."/>
            <person name="Smith D.S."/>
            <person name="Levesque C.A."/>
            <person name="van der Lee T.A.J."/>
        </authorList>
    </citation>
    <scope>NUCLEOTIDE SEQUENCE [LARGE SCALE GENOMIC DNA]</scope>
    <source>
        <strain evidence="5 6">JEL517</strain>
    </source>
</reference>
<dbReference type="Gene3D" id="3.40.1490.10">
    <property type="entry name" value="Bit1"/>
    <property type="match status" value="1"/>
</dbReference>
<dbReference type="GeneID" id="42002752"/>
<accession>A0A507CFJ4</accession>
<dbReference type="NCBIfam" id="NF003314">
    <property type="entry name" value="PRK04322.1"/>
    <property type="match status" value="1"/>
</dbReference>
<dbReference type="PANTHER" id="PTHR12649">
    <property type="entry name" value="PEPTIDYL-TRNA HYDROLASE 2"/>
    <property type="match status" value="1"/>
</dbReference>
<dbReference type="SUPFAM" id="SSF102462">
    <property type="entry name" value="Peptidyl-tRNA hydrolase II"/>
    <property type="match status" value="1"/>
</dbReference>
<sequence>MDTASQKRIIGRTLLPTHNASPWQLATSLLIGVAIGRLLPILNEAFHRHFASRPPIAKITSPTTTTLKSSIPDVTIPDSMNVASSALPPGLVVPILSTPEETRPLVPAKEHIESSSDESSDSLDEYYKMVFVVRKDLNMTSGKVIAQCCHAAIELYSIAMKTKPEVVEKWLETGATKIALKATNEKELLKLYQQAQSKGLVSCVIEDAGHTQVAEGSRTVLGIGPALIEEVDSVTKNLKLY</sequence>
<dbReference type="RefSeq" id="XP_031026668.1">
    <property type="nucleotide sequence ID" value="XM_031167455.1"/>
</dbReference>
<keyword evidence="6" id="KW-1185">Reference proteome</keyword>
<dbReference type="AlphaFoldDB" id="A0A507CFJ4"/>
<keyword evidence="2" id="KW-0378">Hydrolase</keyword>
<evidence type="ECO:0000313" key="6">
    <source>
        <dbReference type="Proteomes" id="UP000319731"/>
    </source>
</evidence>
<dbReference type="GO" id="GO:0004045">
    <property type="term" value="F:peptidyl-tRNA hydrolase activity"/>
    <property type="evidence" value="ECO:0007669"/>
    <property type="project" value="UniProtKB-EC"/>
</dbReference>